<evidence type="ECO:0000313" key="1">
    <source>
        <dbReference type="EMBL" id="BBP91040.1"/>
    </source>
</evidence>
<dbReference type="InterPro" id="IPR046348">
    <property type="entry name" value="SIS_dom_sf"/>
</dbReference>
<sequence>MKTSDYVKAILNELSEHSPAIQDEQAERLVTSILSAQKVFVAGAGRSGLMGKNRLR</sequence>
<dbReference type="AlphaFoldDB" id="A0A5S9MBZ6"/>
<name>A0A5S9MBZ6_BACIA</name>
<organism evidence="1 2">
    <name type="scientific">Bacillus safensis</name>
    <dbReference type="NCBI Taxonomy" id="561879"/>
    <lineage>
        <taxon>Bacteria</taxon>
        <taxon>Bacillati</taxon>
        <taxon>Bacillota</taxon>
        <taxon>Bacilli</taxon>
        <taxon>Bacillales</taxon>
        <taxon>Bacillaceae</taxon>
        <taxon>Bacillus</taxon>
    </lineage>
</organism>
<evidence type="ECO:0000313" key="2">
    <source>
        <dbReference type="Proteomes" id="UP000464658"/>
    </source>
</evidence>
<reference evidence="1 2" key="1">
    <citation type="submission" date="2019-12" db="EMBL/GenBank/DDBJ databases">
        <title>Full genome sequence of a Bacillus safensis strain isolated from commercially available natto in Indonesia.</title>
        <authorList>
            <person name="Yoshida M."/>
            <person name="Uomi M."/>
            <person name="Waturangi D."/>
            <person name="Ekaputri J.J."/>
            <person name="Setiamarga D.H.E."/>
        </authorList>
    </citation>
    <scope>NUCLEOTIDE SEQUENCE [LARGE SCALE GENOMIC DNA]</scope>
    <source>
        <strain evidence="1 2">IDN1</strain>
    </source>
</reference>
<proteinExistence type="predicted"/>
<gene>
    <name evidence="1" type="ORF">BsIDN1_46580</name>
</gene>
<accession>A0A5S9MBZ6</accession>
<dbReference type="GO" id="GO:0097367">
    <property type="term" value="F:carbohydrate derivative binding"/>
    <property type="evidence" value="ECO:0007669"/>
    <property type="project" value="InterPro"/>
</dbReference>
<dbReference type="SUPFAM" id="SSF53697">
    <property type="entry name" value="SIS domain"/>
    <property type="match status" value="1"/>
</dbReference>
<dbReference type="GO" id="GO:1901135">
    <property type="term" value="P:carbohydrate derivative metabolic process"/>
    <property type="evidence" value="ECO:0007669"/>
    <property type="project" value="InterPro"/>
</dbReference>
<protein>
    <recommendedName>
        <fullName evidence="3">SIS domain-containing protein</fullName>
    </recommendedName>
</protein>
<dbReference type="Gene3D" id="3.40.50.10490">
    <property type="entry name" value="Glucose-6-phosphate isomerase like protein, domain 1"/>
    <property type="match status" value="1"/>
</dbReference>
<dbReference type="Proteomes" id="UP000464658">
    <property type="component" value="Chromosome"/>
</dbReference>
<evidence type="ECO:0008006" key="3">
    <source>
        <dbReference type="Google" id="ProtNLM"/>
    </source>
</evidence>
<dbReference type="EMBL" id="AP021906">
    <property type="protein sequence ID" value="BBP91040.1"/>
    <property type="molecule type" value="Genomic_DNA"/>
</dbReference>